<keyword evidence="4" id="KW-0804">Transcription</keyword>
<evidence type="ECO:0000313" key="10">
    <source>
        <dbReference type="Proteomes" id="UP001162734"/>
    </source>
</evidence>
<accession>A0ABM7XF60</accession>
<evidence type="ECO:0000259" key="8">
    <source>
        <dbReference type="Pfam" id="PF13490"/>
    </source>
</evidence>
<dbReference type="CDD" id="cd06171">
    <property type="entry name" value="Sigma70_r4"/>
    <property type="match status" value="1"/>
</dbReference>
<dbReference type="Gene3D" id="1.10.1740.10">
    <property type="match status" value="1"/>
</dbReference>
<dbReference type="SUPFAM" id="SSF88659">
    <property type="entry name" value="Sigma3 and sigma4 domains of RNA polymerase sigma factors"/>
    <property type="match status" value="1"/>
</dbReference>
<evidence type="ECO:0000259" key="6">
    <source>
        <dbReference type="Pfam" id="PF04542"/>
    </source>
</evidence>
<protein>
    <recommendedName>
        <fullName evidence="11">RNA polymerase, sigma-24 subunit, ECF subfamily</fullName>
    </recommendedName>
</protein>
<evidence type="ECO:0000256" key="5">
    <source>
        <dbReference type="SAM" id="MobiDB-lite"/>
    </source>
</evidence>
<dbReference type="InterPro" id="IPR013325">
    <property type="entry name" value="RNA_pol_sigma_r2"/>
</dbReference>
<evidence type="ECO:0000256" key="3">
    <source>
        <dbReference type="ARBA" id="ARBA00023082"/>
    </source>
</evidence>
<reference evidence="10" key="1">
    <citation type="journal article" date="2022" name="Int. J. Syst. Evol. Microbiol.">
        <title>Anaeromyxobacter oryzae sp. nov., Anaeromyxobacter diazotrophicus sp. nov. and Anaeromyxobacter paludicola sp. nov., isolated from paddy soils.</title>
        <authorList>
            <person name="Itoh H."/>
            <person name="Xu Z."/>
            <person name="Mise K."/>
            <person name="Masuda Y."/>
            <person name="Ushijima N."/>
            <person name="Hayakawa C."/>
            <person name="Shiratori Y."/>
            <person name="Senoo K."/>
        </authorList>
    </citation>
    <scope>NUCLEOTIDE SEQUENCE [LARGE SCALE GENOMIC DNA]</scope>
    <source>
        <strain evidence="10">Red630</strain>
    </source>
</reference>
<evidence type="ECO:0000313" key="9">
    <source>
        <dbReference type="EMBL" id="BDG10515.1"/>
    </source>
</evidence>
<keyword evidence="10" id="KW-1185">Reference proteome</keyword>
<evidence type="ECO:0000256" key="4">
    <source>
        <dbReference type="ARBA" id="ARBA00023163"/>
    </source>
</evidence>
<comment type="similarity">
    <text evidence="1">Belongs to the sigma-70 factor family. ECF subfamily.</text>
</comment>
<dbReference type="InterPro" id="IPR007627">
    <property type="entry name" value="RNA_pol_sigma70_r2"/>
</dbReference>
<feature type="domain" description="RNA polymerase sigma factor 70 region 4 type 2" evidence="7">
    <location>
        <begin position="128"/>
        <end position="177"/>
    </location>
</feature>
<dbReference type="InterPro" id="IPR013324">
    <property type="entry name" value="RNA_pol_sigma_r3/r4-like"/>
</dbReference>
<dbReference type="Gene3D" id="1.10.10.10">
    <property type="entry name" value="Winged helix-like DNA-binding domain superfamily/Winged helix DNA-binding domain"/>
    <property type="match status" value="1"/>
</dbReference>
<evidence type="ECO:0008006" key="11">
    <source>
        <dbReference type="Google" id="ProtNLM"/>
    </source>
</evidence>
<dbReference type="InterPro" id="IPR014284">
    <property type="entry name" value="RNA_pol_sigma-70_dom"/>
</dbReference>
<dbReference type="InterPro" id="IPR013249">
    <property type="entry name" value="RNA_pol_sigma70_r4_t2"/>
</dbReference>
<dbReference type="Gene3D" id="1.10.10.1320">
    <property type="entry name" value="Anti-sigma factor, zinc-finger domain"/>
    <property type="match status" value="1"/>
</dbReference>
<feature type="domain" description="RNA polymerase sigma-70 region 2" evidence="6">
    <location>
        <begin position="23"/>
        <end position="88"/>
    </location>
</feature>
<dbReference type="Pfam" id="PF13490">
    <property type="entry name" value="zf-HC2"/>
    <property type="match status" value="1"/>
</dbReference>
<sequence>MERDDERLLAEAREGRREALEELLERHQRRIYRFGLKMCRDEEDAKDVLQDTLLAVARGIRDFRGQSSVSTWLYSIARSFCIKKRRRGKYEPAEEQRVGSEGEEEVTRLPDPARPADETLAGRQVEAALEAAIAALQPMYREVLLLRDVEGLTAPEVAEILGLSVDAVKSRLHRARVAVRESVAPRLGIPEPAPARPAGEAACPDVAALFSRHLEGEISSDLCAEMEQHLAGCPRCTARCDSLRATLTLCARSPAPEVPQAVQHSVRQALQRFLTERPPQA</sequence>
<feature type="domain" description="Putative zinc-finger" evidence="8">
    <location>
        <begin position="203"/>
        <end position="236"/>
    </location>
</feature>
<dbReference type="InterPro" id="IPR039425">
    <property type="entry name" value="RNA_pol_sigma-70-like"/>
</dbReference>
<dbReference type="PANTHER" id="PTHR43133">
    <property type="entry name" value="RNA POLYMERASE ECF-TYPE SIGMA FACTO"/>
    <property type="match status" value="1"/>
</dbReference>
<dbReference type="EMBL" id="AP025592">
    <property type="protein sequence ID" value="BDG10515.1"/>
    <property type="molecule type" value="Genomic_DNA"/>
</dbReference>
<dbReference type="InterPro" id="IPR027383">
    <property type="entry name" value="Znf_put"/>
</dbReference>
<name>A0ABM7XF60_9BACT</name>
<proteinExistence type="inferred from homology"/>
<evidence type="ECO:0000256" key="1">
    <source>
        <dbReference type="ARBA" id="ARBA00010641"/>
    </source>
</evidence>
<organism evidence="9 10">
    <name type="scientific">Anaeromyxobacter paludicola</name>
    <dbReference type="NCBI Taxonomy" id="2918171"/>
    <lineage>
        <taxon>Bacteria</taxon>
        <taxon>Pseudomonadati</taxon>
        <taxon>Myxococcota</taxon>
        <taxon>Myxococcia</taxon>
        <taxon>Myxococcales</taxon>
        <taxon>Cystobacterineae</taxon>
        <taxon>Anaeromyxobacteraceae</taxon>
        <taxon>Anaeromyxobacter</taxon>
    </lineage>
</organism>
<evidence type="ECO:0000259" key="7">
    <source>
        <dbReference type="Pfam" id="PF08281"/>
    </source>
</evidence>
<evidence type="ECO:0000256" key="2">
    <source>
        <dbReference type="ARBA" id="ARBA00023015"/>
    </source>
</evidence>
<dbReference type="Pfam" id="PF08281">
    <property type="entry name" value="Sigma70_r4_2"/>
    <property type="match status" value="1"/>
</dbReference>
<dbReference type="NCBIfam" id="TIGR02937">
    <property type="entry name" value="sigma70-ECF"/>
    <property type="match status" value="1"/>
</dbReference>
<feature type="region of interest" description="Disordered" evidence="5">
    <location>
        <begin position="91"/>
        <end position="117"/>
    </location>
</feature>
<dbReference type="Pfam" id="PF04542">
    <property type="entry name" value="Sigma70_r2"/>
    <property type="match status" value="1"/>
</dbReference>
<dbReference type="Proteomes" id="UP001162734">
    <property type="component" value="Chromosome"/>
</dbReference>
<keyword evidence="3" id="KW-0731">Sigma factor</keyword>
<feature type="compositionally biased region" description="Basic and acidic residues" evidence="5">
    <location>
        <begin position="91"/>
        <end position="108"/>
    </location>
</feature>
<dbReference type="PANTHER" id="PTHR43133:SF51">
    <property type="entry name" value="RNA POLYMERASE SIGMA FACTOR"/>
    <property type="match status" value="1"/>
</dbReference>
<dbReference type="InterPro" id="IPR036388">
    <property type="entry name" value="WH-like_DNA-bd_sf"/>
</dbReference>
<keyword evidence="2" id="KW-0805">Transcription regulation</keyword>
<dbReference type="InterPro" id="IPR041916">
    <property type="entry name" value="Anti_sigma_zinc_sf"/>
</dbReference>
<gene>
    <name evidence="9" type="ORF">AMPC_36280</name>
</gene>
<dbReference type="RefSeq" id="WP_248343024.1">
    <property type="nucleotide sequence ID" value="NZ_AP025592.1"/>
</dbReference>
<dbReference type="SUPFAM" id="SSF88946">
    <property type="entry name" value="Sigma2 domain of RNA polymerase sigma factors"/>
    <property type="match status" value="1"/>
</dbReference>